<proteinExistence type="predicted"/>
<keyword evidence="3" id="KW-1185">Reference proteome</keyword>
<protein>
    <submittedName>
        <fullName evidence="2">Uncharacterized protein</fullName>
    </submittedName>
</protein>
<evidence type="ECO:0000313" key="3">
    <source>
        <dbReference type="Proteomes" id="UP000831607"/>
    </source>
</evidence>
<sequence length="129" mass="14658">MKWFICLWSGLLVLSVTGETGACNTWDALPHAALRSLSLCDEPAVERQVGQACVRHEWLCGRGSFVSWFQHWMAEIDEPIIMEKRLGQLIFSGDHHDLAWALFWAPVQHEDKGFAVLVSRIRAVPSKEK</sequence>
<evidence type="ECO:0000313" key="2">
    <source>
        <dbReference type="EMBL" id="UOD49432.1"/>
    </source>
</evidence>
<evidence type="ECO:0000256" key="1">
    <source>
        <dbReference type="SAM" id="SignalP"/>
    </source>
</evidence>
<gene>
    <name evidence="2" type="ORF">DHf2319_08025</name>
</gene>
<dbReference type="Proteomes" id="UP000831607">
    <property type="component" value="Chromosome"/>
</dbReference>
<reference evidence="2 3" key="1">
    <citation type="submission" date="2020-11" db="EMBL/GenBank/DDBJ databases">
        <title>Algicoccus daihaiensis sp.nov., isolated from Daihai Lake in Inner Mongolia.</title>
        <authorList>
            <person name="Kai J."/>
        </authorList>
    </citation>
    <scope>NUCLEOTIDE SEQUENCE [LARGE SCALE GENOMIC DNA]</scope>
    <source>
        <strain evidence="3">f23</strain>
    </source>
</reference>
<feature type="chain" id="PRO_5045857475" evidence="1">
    <location>
        <begin position="23"/>
        <end position="129"/>
    </location>
</feature>
<dbReference type="RefSeq" id="WP_243477593.1">
    <property type="nucleotide sequence ID" value="NZ_CP063982.1"/>
</dbReference>
<organism evidence="2 3">
    <name type="scientific">Orrella daihaiensis</name>
    <dbReference type="NCBI Taxonomy" id="2782176"/>
    <lineage>
        <taxon>Bacteria</taxon>
        <taxon>Pseudomonadati</taxon>
        <taxon>Pseudomonadota</taxon>
        <taxon>Betaproteobacteria</taxon>
        <taxon>Burkholderiales</taxon>
        <taxon>Alcaligenaceae</taxon>
        <taxon>Orrella</taxon>
    </lineage>
</organism>
<accession>A0ABY4AK43</accession>
<feature type="signal peptide" evidence="1">
    <location>
        <begin position="1"/>
        <end position="22"/>
    </location>
</feature>
<name>A0ABY4AK43_9BURK</name>
<keyword evidence="1" id="KW-0732">Signal</keyword>
<dbReference type="EMBL" id="CP063982">
    <property type="protein sequence ID" value="UOD49432.1"/>
    <property type="molecule type" value="Genomic_DNA"/>
</dbReference>